<keyword evidence="1" id="KW-0862">Zinc</keyword>
<feature type="region of interest" description="Disordered" evidence="2">
    <location>
        <begin position="1"/>
        <end position="20"/>
    </location>
</feature>
<keyword evidence="1" id="KW-0479">Metal-binding</keyword>
<dbReference type="InterPro" id="IPR036875">
    <property type="entry name" value="Znf_CCHC_sf"/>
</dbReference>
<feature type="domain" description="CCHC-type" evidence="3">
    <location>
        <begin position="77"/>
        <end position="91"/>
    </location>
</feature>
<dbReference type="SUPFAM" id="SSF57756">
    <property type="entry name" value="Retrovirus zinc finger-like domains"/>
    <property type="match status" value="2"/>
</dbReference>
<evidence type="ECO:0000313" key="5">
    <source>
        <dbReference type="Proteomes" id="UP001231189"/>
    </source>
</evidence>
<keyword evidence="5" id="KW-1185">Reference proteome</keyword>
<evidence type="ECO:0000313" key="4">
    <source>
        <dbReference type="EMBL" id="KAK1627546.1"/>
    </source>
</evidence>
<keyword evidence="1" id="KW-0863">Zinc-finger</keyword>
<dbReference type="PANTHER" id="PTHR23002">
    <property type="entry name" value="ZINC FINGER CCHC DOMAIN CONTAINING PROTEIN"/>
    <property type="match status" value="1"/>
</dbReference>
<sequence>MAPPTRNYSRAQANQIQPEHAKMTDAINILAMERRALRHQHAKKDYLIARLRVRIATLEQLIPIPNHAPRDKSTVTCYECGVTGHYSSKCPMKAANTAPRTGSNAVPVANEQDKSTITCYECGVVGHYSNECPKKLAKIAANTAAPTQQQRHAATRRRHAEGLGPAAALVVPGSTVLPVSARQGVSDVNTFWHARWDSRRHPRHRHLHPRWRKTLRSRTRICTDGLRETWRDQGNPRSRTHRLLPPNPLPWRQVEGFHTGALDGVDLSPRQECTGVAAAEINYMVAHSLHRHSESLVNTLERVALRVVKEIMSHRYSPSGPALGTFKGEMPLQPQPFAWAAPELPNSSAYVVYKIGGDPSDYQFLHEAPKEIPHGYSCAYVPDCNAWALSNQAAISGASGTAGGTSRPILRSNRSTPSAITADQICAILKDQFGMMPKRKAFGYTKPYPNSYELIRYHPYRLRTSTVQWIRCSSSIEHVSDTCTGGTISASGDCA</sequence>
<name>A0AAD8RKH6_LOLMU</name>
<protein>
    <recommendedName>
        <fullName evidence="3">CCHC-type domain-containing protein</fullName>
    </recommendedName>
</protein>
<dbReference type="Gene3D" id="4.10.60.10">
    <property type="entry name" value="Zinc finger, CCHC-type"/>
    <property type="match status" value="2"/>
</dbReference>
<dbReference type="InterPro" id="IPR001878">
    <property type="entry name" value="Znf_CCHC"/>
</dbReference>
<feature type="compositionally biased region" description="Polar residues" evidence="2">
    <location>
        <begin position="1"/>
        <end position="17"/>
    </location>
</feature>
<gene>
    <name evidence="4" type="ORF">QYE76_001861</name>
</gene>
<dbReference type="Proteomes" id="UP001231189">
    <property type="component" value="Unassembled WGS sequence"/>
</dbReference>
<reference evidence="4" key="1">
    <citation type="submission" date="2023-07" db="EMBL/GenBank/DDBJ databases">
        <title>A chromosome-level genome assembly of Lolium multiflorum.</title>
        <authorList>
            <person name="Chen Y."/>
            <person name="Copetti D."/>
            <person name="Kolliker R."/>
            <person name="Studer B."/>
        </authorList>
    </citation>
    <scope>NUCLEOTIDE SEQUENCE</scope>
    <source>
        <strain evidence="4">02402/16</strain>
        <tissue evidence="4">Leaf</tissue>
    </source>
</reference>
<evidence type="ECO:0000256" key="1">
    <source>
        <dbReference type="PROSITE-ProRule" id="PRU00047"/>
    </source>
</evidence>
<dbReference type="GO" id="GO:0003676">
    <property type="term" value="F:nucleic acid binding"/>
    <property type="evidence" value="ECO:0007669"/>
    <property type="project" value="InterPro"/>
</dbReference>
<dbReference type="EMBL" id="JAUUTY010000005">
    <property type="protein sequence ID" value="KAK1627546.1"/>
    <property type="molecule type" value="Genomic_DNA"/>
</dbReference>
<proteinExistence type="predicted"/>
<dbReference type="AlphaFoldDB" id="A0AAD8RKH6"/>
<dbReference type="PROSITE" id="PS50158">
    <property type="entry name" value="ZF_CCHC"/>
    <property type="match status" value="2"/>
</dbReference>
<organism evidence="4 5">
    <name type="scientific">Lolium multiflorum</name>
    <name type="common">Italian ryegrass</name>
    <name type="synonym">Lolium perenne subsp. multiflorum</name>
    <dbReference type="NCBI Taxonomy" id="4521"/>
    <lineage>
        <taxon>Eukaryota</taxon>
        <taxon>Viridiplantae</taxon>
        <taxon>Streptophyta</taxon>
        <taxon>Embryophyta</taxon>
        <taxon>Tracheophyta</taxon>
        <taxon>Spermatophyta</taxon>
        <taxon>Magnoliopsida</taxon>
        <taxon>Liliopsida</taxon>
        <taxon>Poales</taxon>
        <taxon>Poaceae</taxon>
        <taxon>BOP clade</taxon>
        <taxon>Pooideae</taxon>
        <taxon>Poodae</taxon>
        <taxon>Poeae</taxon>
        <taxon>Poeae Chloroplast Group 2 (Poeae type)</taxon>
        <taxon>Loliodinae</taxon>
        <taxon>Loliinae</taxon>
        <taxon>Lolium</taxon>
    </lineage>
</organism>
<dbReference type="SMART" id="SM00343">
    <property type="entry name" value="ZnF_C2HC"/>
    <property type="match status" value="2"/>
</dbReference>
<dbReference type="Pfam" id="PF00098">
    <property type="entry name" value="zf-CCHC"/>
    <property type="match status" value="2"/>
</dbReference>
<feature type="domain" description="CCHC-type" evidence="3">
    <location>
        <begin position="119"/>
        <end position="134"/>
    </location>
</feature>
<dbReference type="GO" id="GO:0008270">
    <property type="term" value="F:zinc ion binding"/>
    <property type="evidence" value="ECO:0007669"/>
    <property type="project" value="UniProtKB-KW"/>
</dbReference>
<evidence type="ECO:0000256" key="2">
    <source>
        <dbReference type="SAM" id="MobiDB-lite"/>
    </source>
</evidence>
<comment type="caution">
    <text evidence="4">The sequence shown here is derived from an EMBL/GenBank/DDBJ whole genome shotgun (WGS) entry which is preliminary data.</text>
</comment>
<dbReference type="InterPro" id="IPR051714">
    <property type="entry name" value="Znf_CCHC_NABP"/>
</dbReference>
<accession>A0AAD8RKH6</accession>
<evidence type="ECO:0000259" key="3">
    <source>
        <dbReference type="PROSITE" id="PS50158"/>
    </source>
</evidence>